<dbReference type="OrthoDB" id="5491135at2"/>
<keyword evidence="3" id="KW-1185">Reference proteome</keyword>
<dbReference type="GO" id="GO:0047570">
    <property type="term" value="F:3-oxoadipate enol-lactonase activity"/>
    <property type="evidence" value="ECO:0007669"/>
    <property type="project" value="UniProtKB-EC"/>
</dbReference>
<dbReference type="PRINTS" id="PR00111">
    <property type="entry name" value="ABHYDROLASE"/>
</dbReference>
<dbReference type="Gene3D" id="3.40.50.1820">
    <property type="entry name" value="alpha/beta hydrolase"/>
    <property type="match status" value="1"/>
</dbReference>
<name>A0A0M7ARA9_9HYPH</name>
<gene>
    <name evidence="2" type="primary">catD_2</name>
    <name evidence="2" type="ORF">LAX5112_04829</name>
</gene>
<dbReference type="Proteomes" id="UP000053235">
    <property type="component" value="Unassembled WGS sequence"/>
</dbReference>
<proteinExistence type="predicted"/>
<dbReference type="PANTHER" id="PTHR43433:SF4">
    <property type="entry name" value="NON-HEME CHLOROPEROXIDASE-RELATED"/>
    <property type="match status" value="1"/>
</dbReference>
<evidence type="ECO:0000313" key="3">
    <source>
        <dbReference type="Proteomes" id="UP000053235"/>
    </source>
</evidence>
<dbReference type="EMBL" id="CXWD01000032">
    <property type="protein sequence ID" value="CTQ77187.1"/>
    <property type="molecule type" value="Genomic_DNA"/>
</dbReference>
<protein>
    <submittedName>
        <fullName evidence="2">3-oxoadipate enol-lactonase 2</fullName>
        <ecNumber evidence="2">3.1.1.24</ecNumber>
    </submittedName>
</protein>
<evidence type="ECO:0000259" key="1">
    <source>
        <dbReference type="Pfam" id="PF12697"/>
    </source>
</evidence>
<organism evidence="2 3">
    <name type="scientific">Roseibium alexandrii</name>
    <dbReference type="NCBI Taxonomy" id="388408"/>
    <lineage>
        <taxon>Bacteria</taxon>
        <taxon>Pseudomonadati</taxon>
        <taxon>Pseudomonadota</taxon>
        <taxon>Alphaproteobacteria</taxon>
        <taxon>Hyphomicrobiales</taxon>
        <taxon>Stappiaceae</taxon>
        <taxon>Roseibium</taxon>
    </lineage>
</organism>
<dbReference type="InterPro" id="IPR050471">
    <property type="entry name" value="AB_hydrolase"/>
</dbReference>
<dbReference type="Pfam" id="PF12697">
    <property type="entry name" value="Abhydrolase_6"/>
    <property type="match status" value="1"/>
</dbReference>
<accession>A0A0M7ARA9</accession>
<keyword evidence="2" id="KW-0378">Hydrolase</keyword>
<feature type="domain" description="AB hydrolase-1" evidence="1">
    <location>
        <begin position="38"/>
        <end position="220"/>
    </location>
</feature>
<reference evidence="3" key="1">
    <citation type="submission" date="2015-07" db="EMBL/GenBank/DDBJ databases">
        <authorList>
            <person name="Rodrigo-Torres Lidia"/>
            <person name="Arahal R.David."/>
        </authorList>
    </citation>
    <scope>NUCLEOTIDE SEQUENCE [LARGE SCALE GENOMIC DNA]</scope>
    <source>
        <strain evidence="3">CECT 5112</strain>
    </source>
</reference>
<sequence length="231" mass="25812">MCDPILFVPGLLCTEALYAPQIVAFADRPIMVANHREHDRIEAIAADILKQAPERFSLIGLSMGGYIAMEIMREAPERVSKLALLDTNARADTPEQTERREFLIKLARERSFEKVPELLFPGFVHERRQDDHDLKQIVVEMASDTGPEAFVRQQTALIHRPDARPRLHEISCPSLVLVGDGDTLTPPELAHEIHSLIPESELAVIEGSGHLSTLEKPDEVTGALRSFLKNT</sequence>
<dbReference type="InterPro" id="IPR029058">
    <property type="entry name" value="AB_hydrolase_fold"/>
</dbReference>
<dbReference type="STRING" id="388408.LAX5112_04829"/>
<dbReference type="AlphaFoldDB" id="A0A0M7ARA9"/>
<dbReference type="EC" id="3.1.1.24" evidence="2"/>
<evidence type="ECO:0000313" key="2">
    <source>
        <dbReference type="EMBL" id="CTQ77187.1"/>
    </source>
</evidence>
<dbReference type="PANTHER" id="PTHR43433">
    <property type="entry name" value="HYDROLASE, ALPHA/BETA FOLD FAMILY PROTEIN"/>
    <property type="match status" value="1"/>
</dbReference>
<dbReference type="RefSeq" id="WP_055673985.1">
    <property type="nucleotide sequence ID" value="NZ_CXWD01000032.1"/>
</dbReference>
<dbReference type="SUPFAM" id="SSF53474">
    <property type="entry name" value="alpha/beta-Hydrolases"/>
    <property type="match status" value="1"/>
</dbReference>
<dbReference type="InterPro" id="IPR000073">
    <property type="entry name" value="AB_hydrolase_1"/>
</dbReference>